<dbReference type="eggNOG" id="ENOG502N5QR">
    <property type="taxonomic scope" value="Archaea"/>
</dbReference>
<keyword evidence="1" id="KW-0812">Transmembrane</keyword>
<keyword evidence="2" id="KW-0614">Plasmid</keyword>
<protein>
    <submittedName>
        <fullName evidence="2">Uncharacterized protein</fullName>
    </submittedName>
</protein>
<gene>
    <name evidence="2" type="ordered locus">HVO_A0039</name>
</gene>
<evidence type="ECO:0000313" key="3">
    <source>
        <dbReference type="Proteomes" id="UP000008243"/>
    </source>
</evidence>
<sequence length="339" mass="37042">MNGRKLVTSLVVIMLLVGATPMGALAQGASDPQPVLLDQDTTHIADITVDGQQYSVYEHKNVFSWASGIDIYTNGERVTSESTAEAVLTALAQRRAVQDLGAEDISQLRTTSQNTSTAATNVSSTATAINETLVYMERMKTVRENGTTVYNASVEAAPQITEFNETARELHPQLRSFENASTAYRSNATALIDLLEQRENGTDVDPQRLYAQYAATLNAKNDVSDHLGFSSIAEPLGEVASTSETIAMNVSSVPERGNGTAQHFWRVHNESTVAANQTAALRLDDFEFDDVQDRAESLEEDWMEDWDERRSPASTVYQSIAAIVVGIAAVGGYIAWRRR</sequence>
<name>D4GQ71_HALVD</name>
<proteinExistence type="predicted"/>
<dbReference type="EnsemblBacteria" id="ADE02241">
    <property type="protein sequence ID" value="ADE02241"/>
    <property type="gene ID" value="HVO_A0039"/>
</dbReference>
<dbReference type="EMBL" id="CP001955">
    <property type="protein sequence ID" value="ADE02241.2"/>
    <property type="molecule type" value="Genomic_DNA"/>
</dbReference>
<accession>D4GQ71</accession>
<dbReference type="PaxDb" id="309800-C498_11051"/>
<dbReference type="AlphaFoldDB" id="D4GQ71"/>
<evidence type="ECO:0000313" key="2">
    <source>
        <dbReference type="EMBL" id="ADE02241.2"/>
    </source>
</evidence>
<keyword evidence="1" id="KW-1133">Transmembrane helix</keyword>
<organism evidence="2 3">
    <name type="scientific">Haloferax volcanii (strain ATCC 29605 / DSM 3757 / JCM 8879 / NBRC 14742 / NCIMB 2012 / VKM B-1768 / DS2)</name>
    <name type="common">Halobacterium volcanii</name>
    <dbReference type="NCBI Taxonomy" id="309800"/>
    <lineage>
        <taxon>Archaea</taxon>
        <taxon>Methanobacteriati</taxon>
        <taxon>Methanobacteriota</taxon>
        <taxon>Stenosarchaea group</taxon>
        <taxon>Halobacteria</taxon>
        <taxon>Halobacteriales</taxon>
        <taxon>Haloferacaceae</taxon>
        <taxon>Haloferax</taxon>
    </lineage>
</organism>
<feature type="transmembrane region" description="Helical" evidence="1">
    <location>
        <begin position="316"/>
        <end position="336"/>
    </location>
</feature>
<keyword evidence="3" id="KW-1185">Reference proteome</keyword>
<geneLocation type="plasmid" evidence="2 3">
    <name>pHV4</name>
</geneLocation>
<dbReference type="GeneID" id="8923596"/>
<reference evidence="2 3" key="1">
    <citation type="journal article" date="2010" name="PLoS ONE">
        <title>The complete genome sequence of Haloferax volcanii DS2, a model archaeon.</title>
        <authorList>
            <person name="Hartman A.L."/>
            <person name="Norais C."/>
            <person name="Badger J.H."/>
            <person name="Delmas S."/>
            <person name="Haldenby S."/>
            <person name="Madupu R."/>
            <person name="Robinson J."/>
            <person name="Khouri H."/>
            <person name="Ren Q."/>
            <person name="Lowe T.M."/>
            <person name="Maupin-Furlow J."/>
            <person name="Pohlschroder M."/>
            <person name="Daniels C."/>
            <person name="Pfeiffer F."/>
            <person name="Allers T."/>
            <person name="Eisen J.A."/>
        </authorList>
    </citation>
    <scope>NUCLEOTIDE SEQUENCE [LARGE SCALE GENOMIC DNA]</scope>
    <source>
        <strain evidence="3">ATCC 29605 / DSM 3757 / JCM 8879 / NBRC 14742 / NCIMB 2012 / VKM B-1768 / DS2</strain>
    </source>
</reference>
<dbReference type="Proteomes" id="UP000008243">
    <property type="component" value="Plasmid pHV4"/>
</dbReference>
<dbReference type="KEGG" id="hvo:HVO_A0039"/>
<evidence type="ECO:0000256" key="1">
    <source>
        <dbReference type="SAM" id="Phobius"/>
    </source>
</evidence>
<keyword evidence="1" id="KW-0472">Membrane</keyword>
<dbReference type="RefSeq" id="WP_236995449.1">
    <property type="nucleotide sequence ID" value="NC_013966.1"/>
</dbReference>